<accession>A0ABV9RRR2</accession>
<keyword evidence="4 7" id="KW-1133">Transmembrane helix</keyword>
<evidence type="ECO:0000256" key="3">
    <source>
        <dbReference type="ARBA" id="ARBA00022692"/>
    </source>
</evidence>
<feature type="transmembrane region" description="Helical" evidence="7">
    <location>
        <begin position="343"/>
        <end position="361"/>
    </location>
</feature>
<feature type="transmembrane region" description="Helical" evidence="7">
    <location>
        <begin position="212"/>
        <end position="231"/>
    </location>
</feature>
<protein>
    <submittedName>
        <fullName evidence="8">Lipopolysaccharide biosynthesis protein</fullName>
    </submittedName>
</protein>
<evidence type="ECO:0000256" key="7">
    <source>
        <dbReference type="SAM" id="Phobius"/>
    </source>
</evidence>
<feature type="transmembrane region" description="Helical" evidence="7">
    <location>
        <begin position="12"/>
        <end position="36"/>
    </location>
</feature>
<feature type="transmembrane region" description="Helical" evidence="7">
    <location>
        <begin position="313"/>
        <end position="331"/>
    </location>
</feature>
<gene>
    <name evidence="8" type="ORF">ACFPCV_00615</name>
</gene>
<keyword evidence="5 7" id="KW-0472">Membrane</keyword>
<dbReference type="PANTHER" id="PTHR30250">
    <property type="entry name" value="PST FAMILY PREDICTED COLANIC ACID TRANSPORTER"/>
    <property type="match status" value="1"/>
</dbReference>
<evidence type="ECO:0000313" key="8">
    <source>
        <dbReference type="EMBL" id="MFC4851985.1"/>
    </source>
</evidence>
<feature type="compositionally biased region" description="Basic residues" evidence="6">
    <location>
        <begin position="437"/>
        <end position="448"/>
    </location>
</feature>
<evidence type="ECO:0000256" key="1">
    <source>
        <dbReference type="ARBA" id="ARBA00004651"/>
    </source>
</evidence>
<feature type="transmembrane region" description="Helical" evidence="7">
    <location>
        <begin position="48"/>
        <end position="71"/>
    </location>
</feature>
<feature type="transmembrane region" description="Helical" evidence="7">
    <location>
        <begin position="113"/>
        <end position="133"/>
    </location>
</feature>
<evidence type="ECO:0000313" key="9">
    <source>
        <dbReference type="Proteomes" id="UP001595859"/>
    </source>
</evidence>
<proteinExistence type="predicted"/>
<keyword evidence="9" id="KW-1185">Reference proteome</keyword>
<dbReference type="RefSeq" id="WP_378053277.1">
    <property type="nucleotide sequence ID" value="NZ_JBHSIS010000002.1"/>
</dbReference>
<evidence type="ECO:0000256" key="4">
    <source>
        <dbReference type="ARBA" id="ARBA00022989"/>
    </source>
</evidence>
<feature type="transmembrane region" description="Helical" evidence="7">
    <location>
        <begin position="170"/>
        <end position="191"/>
    </location>
</feature>
<comment type="caution">
    <text evidence="8">The sequence shown here is derived from an EMBL/GenBank/DDBJ whole genome shotgun (WGS) entry which is preliminary data.</text>
</comment>
<evidence type="ECO:0000256" key="6">
    <source>
        <dbReference type="SAM" id="MobiDB-lite"/>
    </source>
</evidence>
<keyword evidence="3 7" id="KW-0812">Transmembrane</keyword>
<evidence type="ECO:0000256" key="2">
    <source>
        <dbReference type="ARBA" id="ARBA00022475"/>
    </source>
</evidence>
<feature type="transmembrane region" description="Helical" evidence="7">
    <location>
        <begin position="272"/>
        <end position="293"/>
    </location>
</feature>
<feature type="transmembrane region" description="Helical" evidence="7">
    <location>
        <begin position="237"/>
        <end position="260"/>
    </location>
</feature>
<feature type="region of interest" description="Disordered" evidence="6">
    <location>
        <begin position="392"/>
        <end position="448"/>
    </location>
</feature>
<reference evidence="9" key="1">
    <citation type="journal article" date="2019" name="Int. J. Syst. Evol. Microbiol.">
        <title>The Global Catalogue of Microorganisms (GCM) 10K type strain sequencing project: providing services to taxonomists for standard genome sequencing and annotation.</title>
        <authorList>
            <consortium name="The Broad Institute Genomics Platform"/>
            <consortium name="The Broad Institute Genome Sequencing Center for Infectious Disease"/>
            <person name="Wu L."/>
            <person name="Ma J."/>
        </authorList>
    </citation>
    <scope>NUCLEOTIDE SEQUENCE [LARGE SCALE GENOMIC DNA]</scope>
    <source>
        <strain evidence="9">ZS-22-S1</strain>
    </source>
</reference>
<dbReference type="EMBL" id="JBHSIS010000002">
    <property type="protein sequence ID" value="MFC4851985.1"/>
    <property type="molecule type" value="Genomic_DNA"/>
</dbReference>
<feature type="transmembrane region" description="Helical" evidence="7">
    <location>
        <begin position="145"/>
        <end position="164"/>
    </location>
</feature>
<sequence>MPVQQRAGWHALAVTAGVMTSNASGYLLTVVAARLLAPFAFGELSALLAVLLVGTVPAMGMATAVALRVAAHPGEPRGPSTGLGIAVAVGMTALAAVAMPLVAHALHVTDVGALVWLTVSVAPLTVNGLWLGLLQGRQRFARYGALVAGEAAGRVGGALTGLAVTGTSGGAMAGVATGVAVSTCVGWVVCGRPVPARFRAARLAEAAHAAQALLAVVVLVNLDLVLARHVLPAVSGQYAVGAVLAKIAYWLPHAVAVLVLPRLTGAGRKKAMTAGLAVCAALSGTVVLAAALFGPGLLALVGGRSYVDSGLSLWPFAVNGAFLALAHILLFARIADGDRRATLLTWLAVAVETGLVLGWLNDSPGQVVGAAAITTGALVAAGALVELRGRRRKSSRGLDGPASRWTHGRKAQVQPVRGPSGRTPSENLDPPIPTKDFRRRPPRHGRTT</sequence>
<comment type="subcellular location">
    <subcellularLocation>
        <location evidence="1">Cell membrane</location>
        <topology evidence="1">Multi-pass membrane protein</topology>
    </subcellularLocation>
</comment>
<name>A0ABV9RRR2_9PSEU</name>
<dbReference type="InterPro" id="IPR050833">
    <property type="entry name" value="Poly_Biosynth_Transport"/>
</dbReference>
<dbReference type="Proteomes" id="UP001595859">
    <property type="component" value="Unassembled WGS sequence"/>
</dbReference>
<evidence type="ECO:0000256" key="5">
    <source>
        <dbReference type="ARBA" id="ARBA00023136"/>
    </source>
</evidence>
<organism evidence="8 9">
    <name type="scientific">Actinophytocola glycyrrhizae</name>
    <dbReference type="NCBI Taxonomy" id="2044873"/>
    <lineage>
        <taxon>Bacteria</taxon>
        <taxon>Bacillati</taxon>
        <taxon>Actinomycetota</taxon>
        <taxon>Actinomycetes</taxon>
        <taxon>Pseudonocardiales</taxon>
        <taxon>Pseudonocardiaceae</taxon>
    </lineage>
</organism>
<feature type="transmembrane region" description="Helical" evidence="7">
    <location>
        <begin position="367"/>
        <end position="387"/>
    </location>
</feature>
<keyword evidence="2" id="KW-1003">Cell membrane</keyword>
<dbReference type="PANTHER" id="PTHR30250:SF11">
    <property type="entry name" value="O-ANTIGEN TRANSPORTER-RELATED"/>
    <property type="match status" value="1"/>
</dbReference>
<feature type="transmembrane region" description="Helical" evidence="7">
    <location>
        <begin position="83"/>
        <end position="107"/>
    </location>
</feature>